<feature type="region of interest" description="Disordered" evidence="3">
    <location>
        <begin position="135"/>
        <end position="160"/>
    </location>
</feature>
<dbReference type="Pfam" id="PF00583">
    <property type="entry name" value="Acetyltransf_1"/>
    <property type="match status" value="1"/>
</dbReference>
<sequence length="172" mass="19775">MVEIYRIEKGAETWKYKAYDYVRTDAFCVGQSIPIELEFSHDEKEEDLQAVILIEDHKPVAGCRIAFPDEKIGKIERVCVVRGKQKGGYGRILIQEAENWLKEYGVNHIVISSQDRAAGFYEKLGYQLNPDVDPSVYDKHHKQEEKPKQEPSRPKNAPGPFGFTCVLVEKYL</sequence>
<proteinExistence type="predicted"/>
<evidence type="ECO:0000256" key="3">
    <source>
        <dbReference type="SAM" id="MobiDB-lite"/>
    </source>
</evidence>
<evidence type="ECO:0000256" key="2">
    <source>
        <dbReference type="ARBA" id="ARBA00023315"/>
    </source>
</evidence>
<feature type="domain" description="N-acetyltransferase" evidence="4">
    <location>
        <begin position="1"/>
        <end position="149"/>
    </location>
</feature>
<gene>
    <name evidence="5" type="ORF">AAAX94_01930</name>
</gene>
<comment type="caution">
    <text evidence="5">The sequence shown here is derived from an EMBL/GenBank/DDBJ whole genome shotgun (WGS) entry which is preliminary data.</text>
</comment>
<dbReference type="EMBL" id="JBBNFW010000088">
    <property type="protein sequence ID" value="MEQ2411808.1"/>
    <property type="molecule type" value="Genomic_DNA"/>
</dbReference>
<feature type="compositionally biased region" description="Basic and acidic residues" evidence="3">
    <location>
        <begin position="136"/>
        <end position="153"/>
    </location>
</feature>
<dbReference type="InterPro" id="IPR050680">
    <property type="entry name" value="YpeA/RimI_acetyltransf"/>
</dbReference>
<evidence type="ECO:0000313" key="5">
    <source>
        <dbReference type="EMBL" id="MEQ2411808.1"/>
    </source>
</evidence>
<organism evidence="5 6">
    <name type="scientific">Blautia acetigignens</name>
    <dbReference type="NCBI Taxonomy" id="2981783"/>
    <lineage>
        <taxon>Bacteria</taxon>
        <taxon>Bacillati</taxon>
        <taxon>Bacillota</taxon>
        <taxon>Clostridia</taxon>
        <taxon>Lachnospirales</taxon>
        <taxon>Lachnospiraceae</taxon>
        <taxon>Blautia</taxon>
    </lineage>
</organism>
<protein>
    <submittedName>
        <fullName evidence="5">GNAT family N-acetyltransferase</fullName>
    </submittedName>
</protein>
<evidence type="ECO:0000259" key="4">
    <source>
        <dbReference type="PROSITE" id="PS51186"/>
    </source>
</evidence>
<evidence type="ECO:0000313" key="6">
    <source>
        <dbReference type="Proteomes" id="UP001470752"/>
    </source>
</evidence>
<dbReference type="RefSeq" id="WP_207661335.1">
    <property type="nucleotide sequence ID" value="NZ_JBBNFW010000088.1"/>
</dbReference>
<keyword evidence="2" id="KW-0012">Acyltransferase</keyword>
<keyword evidence="1" id="KW-0808">Transferase</keyword>
<dbReference type="Proteomes" id="UP001470752">
    <property type="component" value="Unassembled WGS sequence"/>
</dbReference>
<evidence type="ECO:0000256" key="1">
    <source>
        <dbReference type="ARBA" id="ARBA00022679"/>
    </source>
</evidence>
<dbReference type="PROSITE" id="PS51186">
    <property type="entry name" value="GNAT"/>
    <property type="match status" value="1"/>
</dbReference>
<dbReference type="PANTHER" id="PTHR43420:SF44">
    <property type="entry name" value="ACETYLTRANSFERASE YPEA"/>
    <property type="match status" value="1"/>
</dbReference>
<accession>A0ABV1CJA4</accession>
<reference evidence="5 6" key="1">
    <citation type="submission" date="2024-04" db="EMBL/GenBank/DDBJ databases">
        <title>Human intestinal bacterial collection.</title>
        <authorList>
            <person name="Pauvert C."/>
            <person name="Hitch T.C.A."/>
            <person name="Clavel T."/>
        </authorList>
    </citation>
    <scope>NUCLEOTIDE SEQUENCE [LARGE SCALE GENOMIC DNA]</scope>
    <source>
        <strain evidence="5 6">CLA-AA-H161</strain>
    </source>
</reference>
<dbReference type="InterPro" id="IPR016181">
    <property type="entry name" value="Acyl_CoA_acyltransferase"/>
</dbReference>
<dbReference type="InterPro" id="IPR000182">
    <property type="entry name" value="GNAT_dom"/>
</dbReference>
<dbReference type="CDD" id="cd04301">
    <property type="entry name" value="NAT_SF"/>
    <property type="match status" value="1"/>
</dbReference>
<dbReference type="SUPFAM" id="SSF55729">
    <property type="entry name" value="Acyl-CoA N-acyltransferases (Nat)"/>
    <property type="match status" value="1"/>
</dbReference>
<keyword evidence="6" id="KW-1185">Reference proteome</keyword>
<name>A0ABV1CJA4_9FIRM</name>
<dbReference type="Gene3D" id="3.40.630.30">
    <property type="match status" value="1"/>
</dbReference>
<dbReference type="PANTHER" id="PTHR43420">
    <property type="entry name" value="ACETYLTRANSFERASE"/>
    <property type="match status" value="1"/>
</dbReference>